<sequence>MRRALARRPMPFKPVAFTTTAVPPALRELRQTLAGNSDMVRSLFEIVFVWWVQIGLPCVRGQAFQLHDSPISDLAERALYILQLLHPENDALFASRWSEWVVDRAAACQVSSTLTEILYELIGLIPVQSLNSTY</sequence>
<reference evidence="1" key="1">
    <citation type="submission" date="2022-07" db="EMBL/GenBank/DDBJ databases">
        <title>Phylogenomic reconstructions and comparative analyses of Kickxellomycotina fungi.</title>
        <authorList>
            <person name="Reynolds N.K."/>
            <person name="Stajich J.E."/>
            <person name="Barry K."/>
            <person name="Grigoriev I.V."/>
            <person name="Crous P."/>
            <person name="Smith M.E."/>
        </authorList>
    </citation>
    <scope>NUCLEOTIDE SEQUENCE</scope>
    <source>
        <strain evidence="1">CBS 102833</strain>
    </source>
</reference>
<accession>A0ACC1L0R2</accession>
<dbReference type="Proteomes" id="UP001140096">
    <property type="component" value="Unassembled WGS sequence"/>
</dbReference>
<name>A0ACC1L0R2_9FUNG</name>
<proteinExistence type="predicted"/>
<evidence type="ECO:0000313" key="2">
    <source>
        <dbReference type="Proteomes" id="UP001140096"/>
    </source>
</evidence>
<gene>
    <name evidence="1" type="ORF">H4S07_005637</name>
</gene>
<protein>
    <submittedName>
        <fullName evidence="1">Uncharacterized protein</fullName>
    </submittedName>
</protein>
<organism evidence="1 2">
    <name type="scientific">Coemansia furcata</name>
    <dbReference type="NCBI Taxonomy" id="417177"/>
    <lineage>
        <taxon>Eukaryota</taxon>
        <taxon>Fungi</taxon>
        <taxon>Fungi incertae sedis</taxon>
        <taxon>Zoopagomycota</taxon>
        <taxon>Kickxellomycotina</taxon>
        <taxon>Kickxellomycetes</taxon>
        <taxon>Kickxellales</taxon>
        <taxon>Kickxellaceae</taxon>
        <taxon>Coemansia</taxon>
    </lineage>
</organism>
<dbReference type="EMBL" id="JANBUP010002877">
    <property type="protein sequence ID" value="KAJ2798663.1"/>
    <property type="molecule type" value="Genomic_DNA"/>
</dbReference>
<evidence type="ECO:0000313" key="1">
    <source>
        <dbReference type="EMBL" id="KAJ2798663.1"/>
    </source>
</evidence>
<keyword evidence="2" id="KW-1185">Reference proteome</keyword>
<comment type="caution">
    <text evidence="1">The sequence shown here is derived from an EMBL/GenBank/DDBJ whole genome shotgun (WGS) entry which is preliminary data.</text>
</comment>